<evidence type="ECO:0000313" key="4">
    <source>
        <dbReference type="Proteomes" id="UP000614601"/>
    </source>
</evidence>
<dbReference type="InterPro" id="IPR038294">
    <property type="entry name" value="SLBP_RNA_bind_sf"/>
</dbReference>
<keyword evidence="1" id="KW-0812">Transmembrane</keyword>
<evidence type="ECO:0000259" key="2">
    <source>
        <dbReference type="Pfam" id="PF15247"/>
    </source>
</evidence>
<dbReference type="OrthoDB" id="265795at2759"/>
<dbReference type="InterPro" id="IPR029344">
    <property type="entry name" value="SLBP_RNA_bind"/>
</dbReference>
<protein>
    <recommendedName>
        <fullName evidence="2">Histone RNA hairpin-binding protein RNA-binding domain-containing protein</fullName>
    </recommendedName>
</protein>
<feature type="domain" description="Histone RNA hairpin-binding protein RNA-binding" evidence="2">
    <location>
        <begin position="16"/>
        <end position="76"/>
    </location>
</feature>
<dbReference type="Proteomes" id="UP000614601">
    <property type="component" value="Unassembled WGS sequence"/>
</dbReference>
<name>A0A811KTW1_9BILA</name>
<dbReference type="EMBL" id="CAJFDH010000004">
    <property type="protein sequence ID" value="CAD5218453.1"/>
    <property type="molecule type" value="Genomic_DNA"/>
</dbReference>
<keyword evidence="1" id="KW-0472">Membrane</keyword>
<evidence type="ECO:0000313" key="3">
    <source>
        <dbReference type="EMBL" id="CAD5218453.1"/>
    </source>
</evidence>
<feature type="transmembrane region" description="Helical" evidence="1">
    <location>
        <begin position="104"/>
        <end position="127"/>
    </location>
</feature>
<dbReference type="EMBL" id="CAJFCW020000004">
    <property type="protein sequence ID" value="CAG9110549.1"/>
    <property type="molecule type" value="Genomic_DNA"/>
</dbReference>
<proteinExistence type="predicted"/>
<dbReference type="Pfam" id="PF15247">
    <property type="entry name" value="SLBP_RNA_bind"/>
    <property type="match status" value="1"/>
</dbReference>
<keyword evidence="4" id="KW-1185">Reference proteome</keyword>
<dbReference type="Gene3D" id="1.10.8.1120">
    <property type="entry name" value="Histone RNA hairpin-binding protein RNA-binding domain"/>
    <property type="match status" value="1"/>
</dbReference>
<keyword evidence="1" id="KW-1133">Transmembrane helix</keyword>
<dbReference type="GO" id="GO:0003723">
    <property type="term" value="F:RNA binding"/>
    <property type="evidence" value="ECO:0007669"/>
    <property type="project" value="InterPro"/>
</dbReference>
<accession>A0A811KTW1</accession>
<dbReference type="AlphaFoldDB" id="A0A811KTW1"/>
<comment type="caution">
    <text evidence="3">The sequence shown here is derived from an EMBL/GenBank/DDBJ whole genome shotgun (WGS) entry which is preliminary data.</text>
</comment>
<reference evidence="3" key="1">
    <citation type="submission" date="2020-09" db="EMBL/GenBank/DDBJ databases">
        <authorList>
            <person name="Kikuchi T."/>
        </authorList>
    </citation>
    <scope>NUCLEOTIDE SEQUENCE</scope>
    <source>
        <strain evidence="3">SH1</strain>
    </source>
</reference>
<evidence type="ECO:0000256" key="1">
    <source>
        <dbReference type="SAM" id="Phobius"/>
    </source>
</evidence>
<gene>
    <name evidence="3" type="ORF">BOKJ2_LOCUS7663</name>
</gene>
<dbReference type="Proteomes" id="UP000783686">
    <property type="component" value="Unassembled WGS sequence"/>
</dbReference>
<sequence>MAPLSNKPSQVTQPAEEIVRRREMEIEKYKKSQTYLLYARHVLKDGRRPDDPQPPNKYANCSRRDWDSRMKIWKRKTCERAVASRERSGVFRMAGLGFWTTVDWYLTFLLWCLSLVYYILVVVQRWVRQQRDGLYK</sequence>
<organism evidence="3 4">
    <name type="scientific">Bursaphelenchus okinawaensis</name>
    <dbReference type="NCBI Taxonomy" id="465554"/>
    <lineage>
        <taxon>Eukaryota</taxon>
        <taxon>Metazoa</taxon>
        <taxon>Ecdysozoa</taxon>
        <taxon>Nematoda</taxon>
        <taxon>Chromadorea</taxon>
        <taxon>Rhabditida</taxon>
        <taxon>Tylenchina</taxon>
        <taxon>Tylenchomorpha</taxon>
        <taxon>Aphelenchoidea</taxon>
        <taxon>Aphelenchoididae</taxon>
        <taxon>Bursaphelenchus</taxon>
    </lineage>
</organism>